<dbReference type="STRING" id="399497.BW733_10930"/>
<sequence length="191" mass="20102">MTTTQNQLNSVLTDLADLLEQIPSGAAGPTPCTDYDQATLRQHVIGWLTAFTEGFEDPEGNCGDPESVVVDGNGATQVRGLRDRLDAALSDGAGERPLSIGGAAMPGAMALEMILWEYQMHGWDLARSAGLDWSPEVNGLEASLAFAPAMLTPDFQGVGKSFAPQVAVPADAPALDRLAGLSGRDPRWSHA</sequence>
<protein>
    <submittedName>
        <fullName evidence="1">TIGR03086 family protein</fullName>
    </submittedName>
</protein>
<keyword evidence="2" id="KW-1185">Reference proteome</keyword>
<evidence type="ECO:0000313" key="1">
    <source>
        <dbReference type="EMBL" id="AQP51267.1"/>
    </source>
</evidence>
<dbReference type="KEGG" id="tfa:BW733_10930"/>
<accession>A0A1Q2CYS7</accession>
<proteinExistence type="predicted"/>
<dbReference type="Proteomes" id="UP000188235">
    <property type="component" value="Chromosome"/>
</dbReference>
<dbReference type="RefSeq" id="WP_077350408.1">
    <property type="nucleotide sequence ID" value="NZ_CP019607.1"/>
</dbReference>
<dbReference type="InterPro" id="IPR017520">
    <property type="entry name" value="CHP03086"/>
</dbReference>
<dbReference type="OrthoDB" id="5185819at2"/>
<evidence type="ECO:0000313" key="2">
    <source>
        <dbReference type="Proteomes" id="UP000188235"/>
    </source>
</evidence>
<dbReference type="NCBIfam" id="TIGR03083">
    <property type="entry name" value="maleylpyruvate isomerase family mycothiol-dependent enzyme"/>
    <property type="match status" value="1"/>
</dbReference>
<dbReference type="SUPFAM" id="SSF109854">
    <property type="entry name" value="DinB/YfiT-like putative metalloenzymes"/>
    <property type="match status" value="1"/>
</dbReference>
<gene>
    <name evidence="1" type="ORF">BW733_10930</name>
</gene>
<reference evidence="1 2" key="1">
    <citation type="journal article" date="2008" name="Int. J. Syst. Evol. Microbiol.">
        <title>Tessaracoccus flavescens sp. nov., isolated from marine sediment.</title>
        <authorList>
            <person name="Lee D.W."/>
            <person name="Lee S.D."/>
        </authorList>
    </citation>
    <scope>NUCLEOTIDE SEQUENCE [LARGE SCALE GENOMIC DNA]</scope>
    <source>
        <strain evidence="1 2">SST-39T</strain>
    </source>
</reference>
<dbReference type="NCBIfam" id="TIGR03086">
    <property type="entry name" value="TIGR03086 family metal-binding protein"/>
    <property type="match status" value="1"/>
</dbReference>
<dbReference type="AlphaFoldDB" id="A0A1Q2CYS7"/>
<name>A0A1Q2CYS7_9ACTN</name>
<dbReference type="InterPro" id="IPR034660">
    <property type="entry name" value="DinB/YfiT-like"/>
</dbReference>
<dbReference type="EMBL" id="CP019607">
    <property type="protein sequence ID" value="AQP51267.1"/>
    <property type="molecule type" value="Genomic_DNA"/>
</dbReference>
<dbReference type="InterPro" id="IPR017517">
    <property type="entry name" value="Maleyloyr_isom"/>
</dbReference>
<organism evidence="1 2">
    <name type="scientific">Tessaracoccus flavescens</name>
    <dbReference type="NCBI Taxonomy" id="399497"/>
    <lineage>
        <taxon>Bacteria</taxon>
        <taxon>Bacillati</taxon>
        <taxon>Actinomycetota</taxon>
        <taxon>Actinomycetes</taxon>
        <taxon>Propionibacteriales</taxon>
        <taxon>Propionibacteriaceae</taxon>
        <taxon>Tessaracoccus</taxon>
    </lineage>
</organism>